<evidence type="ECO:0000256" key="3">
    <source>
        <dbReference type="SAM" id="SignalP"/>
    </source>
</evidence>
<accession>A0A914CTJ1</accession>
<sequence length="337" mass="38714">MFFYNKKLAVICISTFLFIRFVQADLLNNCFHSPLPSVAGHLIYVLEEGNNNSSIEKALICSLGTRIAGIQLPWVHCTKRGVNYRFHKNELCSPNSLCDIQRRRYIFKAYDWRLMIIIRKMLKFDNENGNKTTDLMSRLCKLTPPGTGLLQFNFNETEGNVIAQFQWRYGSWIWEANYDTMDTAQVEKTMRSIISNAEFMSIQSEESAKQLAMDDKSTWSTPEYPWGPFQFGVRRGPGVSKNQRQEMEDERRKFEKAKGVWPITNIQCILLSIIVMFGMTVALAAIDFKVQVEEEQPLDELKMQSKQKSEESSAPKIAVLSSARHSSIKAEVDTTKT</sequence>
<proteinExistence type="predicted"/>
<name>A0A914CTJ1_9BILA</name>
<dbReference type="AlphaFoldDB" id="A0A914CTJ1"/>
<organism evidence="4 5">
    <name type="scientific">Acrobeloides nanus</name>
    <dbReference type="NCBI Taxonomy" id="290746"/>
    <lineage>
        <taxon>Eukaryota</taxon>
        <taxon>Metazoa</taxon>
        <taxon>Ecdysozoa</taxon>
        <taxon>Nematoda</taxon>
        <taxon>Chromadorea</taxon>
        <taxon>Rhabditida</taxon>
        <taxon>Tylenchina</taxon>
        <taxon>Cephalobomorpha</taxon>
        <taxon>Cephaloboidea</taxon>
        <taxon>Cephalobidae</taxon>
        <taxon>Acrobeloides</taxon>
    </lineage>
</organism>
<feature type="transmembrane region" description="Helical" evidence="2">
    <location>
        <begin position="269"/>
        <end position="288"/>
    </location>
</feature>
<keyword evidence="3" id="KW-0732">Signal</keyword>
<evidence type="ECO:0000256" key="1">
    <source>
        <dbReference type="SAM" id="MobiDB-lite"/>
    </source>
</evidence>
<protein>
    <submittedName>
        <fullName evidence="5">Uncharacterized protein</fullName>
    </submittedName>
</protein>
<reference evidence="5" key="1">
    <citation type="submission" date="2022-11" db="UniProtKB">
        <authorList>
            <consortium name="WormBaseParasite"/>
        </authorList>
    </citation>
    <scope>IDENTIFICATION</scope>
</reference>
<evidence type="ECO:0000313" key="4">
    <source>
        <dbReference type="Proteomes" id="UP000887540"/>
    </source>
</evidence>
<keyword evidence="2" id="KW-1133">Transmembrane helix</keyword>
<keyword evidence="2" id="KW-0812">Transmembrane</keyword>
<feature type="compositionally biased region" description="Basic and acidic residues" evidence="1">
    <location>
        <begin position="328"/>
        <end position="337"/>
    </location>
</feature>
<feature type="compositionally biased region" description="Basic and acidic residues" evidence="1">
    <location>
        <begin position="299"/>
        <end position="313"/>
    </location>
</feature>
<feature type="signal peptide" evidence="3">
    <location>
        <begin position="1"/>
        <end position="24"/>
    </location>
</feature>
<dbReference type="WBParaSite" id="ACRNAN_scaffold14474.g17039.t1">
    <property type="protein sequence ID" value="ACRNAN_scaffold14474.g17039.t1"/>
    <property type="gene ID" value="ACRNAN_scaffold14474.g17039"/>
</dbReference>
<dbReference type="Proteomes" id="UP000887540">
    <property type="component" value="Unplaced"/>
</dbReference>
<evidence type="ECO:0000313" key="5">
    <source>
        <dbReference type="WBParaSite" id="ACRNAN_scaffold14474.g17039.t1"/>
    </source>
</evidence>
<keyword evidence="4" id="KW-1185">Reference proteome</keyword>
<feature type="region of interest" description="Disordered" evidence="1">
    <location>
        <begin position="299"/>
        <end position="337"/>
    </location>
</feature>
<keyword evidence="2" id="KW-0472">Membrane</keyword>
<feature type="chain" id="PRO_5037225878" evidence="3">
    <location>
        <begin position="25"/>
        <end position="337"/>
    </location>
</feature>
<evidence type="ECO:0000256" key="2">
    <source>
        <dbReference type="SAM" id="Phobius"/>
    </source>
</evidence>